<organism evidence="2 3">
    <name type="scientific">Streblomastix strix</name>
    <dbReference type="NCBI Taxonomy" id="222440"/>
    <lineage>
        <taxon>Eukaryota</taxon>
        <taxon>Metamonada</taxon>
        <taxon>Preaxostyla</taxon>
        <taxon>Oxymonadida</taxon>
        <taxon>Streblomastigidae</taxon>
        <taxon>Streblomastix</taxon>
    </lineage>
</organism>
<gene>
    <name evidence="2" type="ORF">EZS28_007331</name>
</gene>
<protein>
    <submittedName>
        <fullName evidence="2">Uncharacterized protein</fullName>
    </submittedName>
</protein>
<dbReference type="AlphaFoldDB" id="A0A5J4WRG4"/>
<dbReference type="EMBL" id="SNRW01001249">
    <property type="protein sequence ID" value="KAA6397146.1"/>
    <property type="molecule type" value="Genomic_DNA"/>
</dbReference>
<name>A0A5J4WRG4_9EUKA</name>
<sequence>MGEYAVSVAHRGYIESIQIRPKHGYDSITDEDDDAKMAYDSFVDSIKTGRMNQKLLSNALLLGTSCFGREFVDLDEVSTFKNSNKLKKNIKNKLRNEIEEDFDYEEEIQMCSLPIYQGVFGKEEGYLYGILGLESRLLHNIRLPSKLYQDEHAMQKIYRIESQYISEGYYFNMQPESKYIQSVLHYDLSVGGNTLGEKLMNDTEQLVQDLKDIILVLSIVCTFAEIMLCVICGFGHLISDEQELEEVRRFELEQYEIKQQQEEESMKKPDPNMKQYELSDALPI</sequence>
<evidence type="ECO:0000313" key="2">
    <source>
        <dbReference type="EMBL" id="KAA6397146.1"/>
    </source>
</evidence>
<dbReference type="Proteomes" id="UP000324800">
    <property type="component" value="Unassembled WGS sequence"/>
</dbReference>
<feature type="compositionally biased region" description="Basic and acidic residues" evidence="1">
    <location>
        <begin position="260"/>
        <end position="271"/>
    </location>
</feature>
<proteinExistence type="predicted"/>
<feature type="region of interest" description="Disordered" evidence="1">
    <location>
        <begin position="260"/>
        <end position="284"/>
    </location>
</feature>
<comment type="caution">
    <text evidence="2">The sequence shown here is derived from an EMBL/GenBank/DDBJ whole genome shotgun (WGS) entry which is preliminary data.</text>
</comment>
<evidence type="ECO:0000256" key="1">
    <source>
        <dbReference type="SAM" id="MobiDB-lite"/>
    </source>
</evidence>
<reference evidence="2 3" key="1">
    <citation type="submission" date="2019-03" db="EMBL/GenBank/DDBJ databases">
        <title>Single cell metagenomics reveals metabolic interactions within the superorganism composed of flagellate Streblomastix strix and complex community of Bacteroidetes bacteria on its surface.</title>
        <authorList>
            <person name="Treitli S.C."/>
            <person name="Kolisko M."/>
            <person name="Husnik F."/>
            <person name="Keeling P."/>
            <person name="Hampl V."/>
        </authorList>
    </citation>
    <scope>NUCLEOTIDE SEQUENCE [LARGE SCALE GENOMIC DNA]</scope>
    <source>
        <strain evidence="2">ST1C</strain>
    </source>
</reference>
<evidence type="ECO:0000313" key="3">
    <source>
        <dbReference type="Proteomes" id="UP000324800"/>
    </source>
</evidence>
<accession>A0A5J4WRG4</accession>